<comment type="caution">
    <text evidence="1">The sequence shown here is derived from an EMBL/GenBank/DDBJ whole genome shotgun (WGS) entry which is preliminary data.</text>
</comment>
<feature type="non-terminal residue" evidence="1">
    <location>
        <position position="1"/>
    </location>
</feature>
<name>A0A3M7SMJ7_BRAPC</name>
<dbReference type="AlphaFoldDB" id="A0A3M7SMJ7"/>
<dbReference type="Proteomes" id="UP000276133">
    <property type="component" value="Unassembled WGS sequence"/>
</dbReference>
<organism evidence="1 2">
    <name type="scientific">Brachionus plicatilis</name>
    <name type="common">Marine rotifer</name>
    <name type="synonym">Brachionus muelleri</name>
    <dbReference type="NCBI Taxonomy" id="10195"/>
    <lineage>
        <taxon>Eukaryota</taxon>
        <taxon>Metazoa</taxon>
        <taxon>Spiralia</taxon>
        <taxon>Gnathifera</taxon>
        <taxon>Rotifera</taxon>
        <taxon>Eurotatoria</taxon>
        <taxon>Monogononta</taxon>
        <taxon>Pseudotrocha</taxon>
        <taxon>Ploima</taxon>
        <taxon>Brachionidae</taxon>
        <taxon>Brachionus</taxon>
    </lineage>
</organism>
<reference evidence="1 2" key="1">
    <citation type="journal article" date="2018" name="Sci. Rep.">
        <title>Genomic signatures of local adaptation to the degree of environmental predictability in rotifers.</title>
        <authorList>
            <person name="Franch-Gras L."/>
            <person name="Hahn C."/>
            <person name="Garcia-Roger E.M."/>
            <person name="Carmona M.J."/>
            <person name="Serra M."/>
            <person name="Gomez A."/>
        </authorList>
    </citation>
    <scope>NUCLEOTIDE SEQUENCE [LARGE SCALE GENOMIC DNA]</scope>
    <source>
        <strain evidence="1">HYR1</strain>
    </source>
</reference>
<dbReference type="EMBL" id="REGN01001099">
    <property type="protein sequence ID" value="RNA37061.1"/>
    <property type="molecule type" value="Genomic_DNA"/>
</dbReference>
<sequence>RFVEAGAKNSNFKEKWKKAGDSFKNDKIKKIKFRPKNFKRSKNVKILKKSKITFQFVSKKTNLISSQEISLKIVILLISLYFYIPGSLNQGSARTPSHKYDLKKKNFVFRFRILSYFLPIPHFRDNPLEDRICTQNWFSLIYFFCLDINFKFA</sequence>
<evidence type="ECO:0000313" key="1">
    <source>
        <dbReference type="EMBL" id="RNA37061.1"/>
    </source>
</evidence>
<protein>
    <submittedName>
        <fullName evidence="1">Uncharacterized protein</fullName>
    </submittedName>
</protein>
<accession>A0A3M7SMJ7</accession>
<gene>
    <name evidence="1" type="ORF">BpHYR1_023773</name>
</gene>
<evidence type="ECO:0000313" key="2">
    <source>
        <dbReference type="Proteomes" id="UP000276133"/>
    </source>
</evidence>
<proteinExistence type="predicted"/>
<keyword evidence="2" id="KW-1185">Reference proteome</keyword>